<protein>
    <submittedName>
        <fullName evidence="1">Uncharacterized protein</fullName>
    </submittedName>
</protein>
<keyword evidence="2" id="KW-1185">Reference proteome</keyword>
<dbReference type="RefSeq" id="WP_062533259.1">
    <property type="nucleotide sequence ID" value="NZ_CP012678.1"/>
</dbReference>
<dbReference type="EMBL" id="CP012678">
    <property type="protein sequence ID" value="ALF58863.1"/>
    <property type="molecule type" value="Genomic_DNA"/>
</dbReference>
<sequence>MNDHLDLTVYERSLIDNGVRIAMKENDKSSVGSTDELIKKYHQDSNLGLFELRSKIKTHDLGKYEDLSLNDLKLITNCLTLWNDFTYQKSLEETEKHKVEYYKNCELQMSALREKLSAIELHTMYSGLL</sequence>
<proteinExistence type="predicted"/>
<evidence type="ECO:0000313" key="2">
    <source>
        <dbReference type="Proteomes" id="UP000059847"/>
    </source>
</evidence>
<dbReference type="KEGG" id="pur:AOC03_01365"/>
<name>A0A0M3V8B3_9GAMM</name>
<dbReference type="Proteomes" id="UP000059847">
    <property type="component" value="Chromosome"/>
</dbReference>
<gene>
    <name evidence="1" type="ORF">AOC03_01365</name>
</gene>
<evidence type="ECO:0000313" key="1">
    <source>
        <dbReference type="EMBL" id="ALF58863.1"/>
    </source>
</evidence>
<accession>A0A0M3V8B3</accession>
<dbReference type="OrthoDB" id="6658542at2"/>
<organism evidence="1 2">
    <name type="scientific">Psychrobacter urativorans</name>
    <dbReference type="NCBI Taxonomy" id="45610"/>
    <lineage>
        <taxon>Bacteria</taxon>
        <taxon>Pseudomonadati</taxon>
        <taxon>Pseudomonadota</taxon>
        <taxon>Gammaproteobacteria</taxon>
        <taxon>Moraxellales</taxon>
        <taxon>Moraxellaceae</taxon>
        <taxon>Psychrobacter</taxon>
    </lineage>
</organism>
<dbReference type="AlphaFoldDB" id="A0A0M3V8B3"/>
<reference evidence="1 2" key="1">
    <citation type="submission" date="2015-09" db="EMBL/GenBank/DDBJ databases">
        <title>Complete genome of Psychrobacter urativorans R10.10B.</title>
        <authorList>
            <person name="See-Too W.S."/>
            <person name="Chan K.G."/>
        </authorList>
    </citation>
    <scope>NUCLEOTIDE SEQUENCE [LARGE SCALE GENOMIC DNA]</scope>
    <source>
        <strain evidence="1 2">R10.10B</strain>
    </source>
</reference>